<evidence type="ECO:0000313" key="1">
    <source>
        <dbReference type="EMBL" id="OOL82676.1"/>
    </source>
</evidence>
<evidence type="ECO:0000313" key="5">
    <source>
        <dbReference type="Proteomes" id="UP000249070"/>
    </source>
</evidence>
<accession>A0A1S8I243</accession>
<dbReference type="EMBL" id="MVGJ01000036">
    <property type="protein sequence ID" value="OOL82676.1"/>
    <property type="molecule type" value="Genomic_DNA"/>
</dbReference>
<dbReference type="AlphaFoldDB" id="A0A1S8I243"/>
<dbReference type="Proteomes" id="UP000191171">
    <property type="component" value="Unassembled WGS sequence"/>
</dbReference>
<evidence type="ECO:0000313" key="4">
    <source>
        <dbReference type="Proteomes" id="UP000191171"/>
    </source>
</evidence>
<dbReference type="EMBL" id="QHGU01000002">
    <property type="protein sequence ID" value="PZM57063.1"/>
    <property type="molecule type" value="Genomic_DNA"/>
</dbReference>
<dbReference type="EMBL" id="PJVH01000010">
    <property type="protein sequence ID" value="RXU90030.1"/>
    <property type="molecule type" value="Genomic_DNA"/>
</dbReference>
<evidence type="ECO:0000313" key="6">
    <source>
        <dbReference type="Proteomes" id="UP000289562"/>
    </source>
</evidence>
<proteinExistence type="predicted"/>
<gene>
    <name evidence="1" type="ORF">B1P95_08130</name>
    <name evidence="3" type="ORF">CYQ77_04540</name>
    <name evidence="2" type="ORF">DKP91_00515</name>
</gene>
<sequence>MVTASLHGIQKPVSRYSYKKRGCDKILVAAPYFLMQDSFFTTSSLNGVLLPTPRPQVTIFIKHEKLFFEIVPCGSELNGRLKTS</sequence>
<protein>
    <submittedName>
        <fullName evidence="1">Uncharacterized protein</fullName>
    </submittedName>
</protein>
<evidence type="ECO:0000313" key="3">
    <source>
        <dbReference type="EMBL" id="RXU90030.1"/>
    </source>
</evidence>
<comment type="caution">
    <text evidence="1">The sequence shown here is derived from an EMBL/GenBank/DDBJ whole genome shotgun (WGS) entry which is preliminary data.</text>
</comment>
<reference evidence="3 6" key="2">
    <citation type="submission" date="2017-12" db="EMBL/GenBank/DDBJ databases">
        <title>A pool of 800 enterococci isolated from chicken carcass rinse samples from New Zealand.</title>
        <authorList>
            <person name="Zhang J."/>
            <person name="Rogers L."/>
            <person name="Midwinter A."/>
            <person name="French N."/>
        </authorList>
    </citation>
    <scope>NUCLEOTIDE SEQUENCE [LARGE SCALE GENOMIC DNA]</scope>
    <source>
        <strain evidence="3 6">EN697</strain>
    </source>
</reference>
<organism evidence="1 4">
    <name type="scientific">Enterococcus faecium</name>
    <name type="common">Streptococcus faecium</name>
    <dbReference type="NCBI Taxonomy" id="1352"/>
    <lineage>
        <taxon>Bacteria</taxon>
        <taxon>Bacillati</taxon>
        <taxon>Bacillota</taxon>
        <taxon>Bacilli</taxon>
        <taxon>Lactobacillales</taxon>
        <taxon>Enterococcaceae</taxon>
        <taxon>Enterococcus</taxon>
    </lineage>
</organism>
<name>A0A1S8I243_ENTFC</name>
<reference evidence="2 5" key="3">
    <citation type="submission" date="2018-05" db="EMBL/GenBank/DDBJ databases">
        <title>Vancomycin-resistant Enterococcus faecium strain from Chelyabinsk, Russia.</title>
        <authorList>
            <person name="Gostev V."/>
            <person name="Goncharov A."/>
            <person name="Kolodzhieva V."/>
            <person name="Suvorov A."/>
            <person name="Sidorenko S."/>
            <person name="Zueva L."/>
        </authorList>
    </citation>
    <scope>NUCLEOTIDE SEQUENCE [LARGE SCALE GENOMIC DNA]</scope>
    <source>
        <strain evidence="2 5">20</strain>
    </source>
</reference>
<evidence type="ECO:0000313" key="2">
    <source>
        <dbReference type="EMBL" id="PZM57063.1"/>
    </source>
</evidence>
<reference evidence="1 4" key="1">
    <citation type="submission" date="2017-02" db="EMBL/GenBank/DDBJ databases">
        <title>Clonality and virulence of isolates of VRE in Hematopoietic Stem Cell Transplanted (HSCT) patients.</title>
        <authorList>
            <person name="Marchi A.P."/>
            <person name="Martins R.C."/>
            <person name="Marie S.K."/>
            <person name="Levin A.S."/>
            <person name="Costa S.F."/>
        </authorList>
    </citation>
    <scope>NUCLEOTIDE SEQUENCE [LARGE SCALE GENOMIC DNA]</scope>
    <source>
        <strain evidence="1 4">LIM1759</strain>
    </source>
</reference>
<dbReference type="Proteomes" id="UP000289562">
    <property type="component" value="Unassembled WGS sequence"/>
</dbReference>
<dbReference type="Proteomes" id="UP000249070">
    <property type="component" value="Unassembled WGS sequence"/>
</dbReference>